<reference evidence="2 3" key="1">
    <citation type="submission" date="2020-02" db="EMBL/GenBank/DDBJ databases">
        <title>Draft genome sequence of Haematococcus lacustris strain NIES-144.</title>
        <authorList>
            <person name="Morimoto D."/>
            <person name="Nakagawa S."/>
            <person name="Yoshida T."/>
            <person name="Sawayama S."/>
        </authorList>
    </citation>
    <scope>NUCLEOTIDE SEQUENCE [LARGE SCALE GENOMIC DNA]</scope>
    <source>
        <strain evidence="2 3">NIES-144</strain>
    </source>
</reference>
<evidence type="ECO:0000313" key="2">
    <source>
        <dbReference type="EMBL" id="GFH29497.1"/>
    </source>
</evidence>
<dbReference type="EMBL" id="BLLF01004382">
    <property type="protein sequence ID" value="GFH29497.1"/>
    <property type="molecule type" value="Genomic_DNA"/>
</dbReference>
<feature type="compositionally biased region" description="Low complexity" evidence="1">
    <location>
        <begin position="16"/>
        <end position="25"/>
    </location>
</feature>
<evidence type="ECO:0000256" key="1">
    <source>
        <dbReference type="SAM" id="MobiDB-lite"/>
    </source>
</evidence>
<comment type="caution">
    <text evidence="2">The sequence shown here is derived from an EMBL/GenBank/DDBJ whole genome shotgun (WGS) entry which is preliminary data.</text>
</comment>
<name>A0A6A0ACE1_HAELA</name>
<dbReference type="AlphaFoldDB" id="A0A6A0ACE1"/>
<keyword evidence="3" id="KW-1185">Reference proteome</keyword>
<accession>A0A6A0ACE1</accession>
<gene>
    <name evidence="2" type="ORF">HaLaN_28167</name>
</gene>
<organism evidence="2 3">
    <name type="scientific">Haematococcus lacustris</name>
    <name type="common">Green alga</name>
    <name type="synonym">Haematococcus pluvialis</name>
    <dbReference type="NCBI Taxonomy" id="44745"/>
    <lineage>
        <taxon>Eukaryota</taxon>
        <taxon>Viridiplantae</taxon>
        <taxon>Chlorophyta</taxon>
        <taxon>core chlorophytes</taxon>
        <taxon>Chlorophyceae</taxon>
        <taxon>CS clade</taxon>
        <taxon>Chlamydomonadales</taxon>
        <taxon>Haematococcaceae</taxon>
        <taxon>Haematococcus</taxon>
    </lineage>
</organism>
<protein>
    <submittedName>
        <fullName evidence="2">Uncharacterized protein</fullName>
    </submittedName>
</protein>
<evidence type="ECO:0000313" key="3">
    <source>
        <dbReference type="Proteomes" id="UP000485058"/>
    </source>
</evidence>
<feature type="region of interest" description="Disordered" evidence="1">
    <location>
        <begin position="16"/>
        <end position="41"/>
    </location>
</feature>
<proteinExistence type="predicted"/>
<dbReference type="Proteomes" id="UP000485058">
    <property type="component" value="Unassembled WGS sequence"/>
</dbReference>
<sequence length="70" mass="7381">MHRYGVQVIKGIGASAGASAGKASKPTSKDSSHNSFGGDEDGKKAFKCVMSESGKAWVKFGMRTYLPVRS</sequence>